<feature type="transmembrane region" description="Helical" evidence="7">
    <location>
        <begin position="271"/>
        <end position="293"/>
    </location>
</feature>
<keyword evidence="5 7" id="KW-1133">Transmembrane helix</keyword>
<dbReference type="PANTHER" id="PTHR43227">
    <property type="entry name" value="BLL4140 PROTEIN"/>
    <property type="match status" value="1"/>
</dbReference>
<evidence type="ECO:0000256" key="2">
    <source>
        <dbReference type="ARBA" id="ARBA00022448"/>
    </source>
</evidence>
<evidence type="ECO:0000256" key="1">
    <source>
        <dbReference type="ARBA" id="ARBA00004651"/>
    </source>
</evidence>
<evidence type="ECO:0000313" key="10">
    <source>
        <dbReference type="Proteomes" id="UP000654345"/>
    </source>
</evidence>
<comment type="subcellular location">
    <subcellularLocation>
        <location evidence="1 7">Cell membrane</location>
        <topology evidence="1 7">Multi-pass membrane protein</topology>
    </subcellularLocation>
</comment>
<dbReference type="Pfam" id="PF00528">
    <property type="entry name" value="BPD_transp_1"/>
    <property type="match status" value="1"/>
</dbReference>
<dbReference type="InterPro" id="IPR035906">
    <property type="entry name" value="MetI-like_sf"/>
</dbReference>
<dbReference type="EMBL" id="BNJG01000003">
    <property type="protein sequence ID" value="GHO59861.1"/>
    <property type="molecule type" value="Genomic_DNA"/>
</dbReference>
<dbReference type="SUPFAM" id="SSF161098">
    <property type="entry name" value="MetI-like"/>
    <property type="match status" value="1"/>
</dbReference>
<feature type="transmembrane region" description="Helical" evidence="7">
    <location>
        <begin position="170"/>
        <end position="192"/>
    </location>
</feature>
<dbReference type="InterPro" id="IPR050809">
    <property type="entry name" value="UgpAE/MalFG_permease"/>
</dbReference>
<feature type="transmembrane region" description="Helical" evidence="7">
    <location>
        <begin position="114"/>
        <end position="133"/>
    </location>
</feature>
<keyword evidence="10" id="KW-1185">Reference proteome</keyword>
<dbReference type="Proteomes" id="UP000654345">
    <property type="component" value="Unassembled WGS sequence"/>
</dbReference>
<organism evidence="9 10">
    <name type="scientific">Ktedonobacter robiniae</name>
    <dbReference type="NCBI Taxonomy" id="2778365"/>
    <lineage>
        <taxon>Bacteria</taxon>
        <taxon>Bacillati</taxon>
        <taxon>Chloroflexota</taxon>
        <taxon>Ktedonobacteria</taxon>
        <taxon>Ktedonobacterales</taxon>
        <taxon>Ktedonobacteraceae</taxon>
        <taxon>Ktedonobacter</taxon>
    </lineage>
</organism>
<feature type="domain" description="ABC transmembrane type-1" evidence="8">
    <location>
        <begin position="77"/>
        <end position="292"/>
    </location>
</feature>
<gene>
    <name evidence="9" type="primary">aglF</name>
    <name evidence="9" type="ORF">KSB_83360</name>
</gene>
<feature type="transmembrane region" description="Helical" evidence="7">
    <location>
        <begin position="20"/>
        <end position="43"/>
    </location>
</feature>
<feature type="transmembrane region" description="Helical" evidence="7">
    <location>
        <begin position="213"/>
        <end position="238"/>
    </location>
</feature>
<dbReference type="RefSeq" id="WP_201375999.1">
    <property type="nucleotide sequence ID" value="NZ_BNJG01000003.1"/>
</dbReference>
<keyword evidence="3" id="KW-1003">Cell membrane</keyword>
<comment type="caution">
    <text evidence="9">The sequence shown here is derived from an EMBL/GenBank/DDBJ whole genome shotgun (WGS) entry which is preliminary data.</text>
</comment>
<dbReference type="InterPro" id="IPR000515">
    <property type="entry name" value="MetI-like"/>
</dbReference>
<evidence type="ECO:0000256" key="4">
    <source>
        <dbReference type="ARBA" id="ARBA00022692"/>
    </source>
</evidence>
<feature type="transmembrane region" description="Helical" evidence="7">
    <location>
        <begin position="81"/>
        <end position="102"/>
    </location>
</feature>
<keyword evidence="2 7" id="KW-0813">Transport</keyword>
<evidence type="ECO:0000313" key="9">
    <source>
        <dbReference type="EMBL" id="GHO59861.1"/>
    </source>
</evidence>
<evidence type="ECO:0000256" key="3">
    <source>
        <dbReference type="ARBA" id="ARBA00022475"/>
    </source>
</evidence>
<evidence type="ECO:0000259" key="8">
    <source>
        <dbReference type="PROSITE" id="PS50928"/>
    </source>
</evidence>
<dbReference type="Gene3D" id="1.10.3720.10">
    <property type="entry name" value="MetI-like"/>
    <property type="match status" value="1"/>
</dbReference>
<dbReference type="CDD" id="cd06261">
    <property type="entry name" value="TM_PBP2"/>
    <property type="match status" value="1"/>
</dbReference>
<dbReference type="PANTHER" id="PTHR43227:SF8">
    <property type="entry name" value="DIACETYLCHITOBIOSE UPTAKE SYSTEM PERMEASE PROTEIN DASB"/>
    <property type="match status" value="1"/>
</dbReference>
<keyword evidence="6 7" id="KW-0472">Membrane</keyword>
<keyword evidence="4 7" id="KW-0812">Transmembrane</keyword>
<proteinExistence type="inferred from homology"/>
<name>A0ABQ3V3W6_9CHLR</name>
<evidence type="ECO:0000256" key="6">
    <source>
        <dbReference type="ARBA" id="ARBA00023136"/>
    </source>
</evidence>
<protein>
    <submittedName>
        <fullName evidence="9">Alpha-glucoside ABC transporter permease</fullName>
    </submittedName>
</protein>
<accession>A0ABQ3V3W6</accession>
<reference evidence="9 10" key="1">
    <citation type="journal article" date="2021" name="Int. J. Syst. Evol. Microbiol.">
        <title>Reticulibacter mediterranei gen. nov., sp. nov., within the new family Reticulibacteraceae fam. nov., and Ktedonospora formicarum gen. nov., sp. nov., Ktedonobacter robiniae sp. nov., Dictyobacter formicarum sp. nov. and Dictyobacter arantiisoli sp. nov., belonging to the class Ktedonobacteria.</title>
        <authorList>
            <person name="Yabe S."/>
            <person name="Zheng Y."/>
            <person name="Wang C.M."/>
            <person name="Sakai Y."/>
            <person name="Abe K."/>
            <person name="Yokota A."/>
            <person name="Donadio S."/>
            <person name="Cavaletti L."/>
            <person name="Monciardini P."/>
        </authorList>
    </citation>
    <scope>NUCLEOTIDE SEQUENCE [LARGE SCALE GENOMIC DNA]</scope>
    <source>
        <strain evidence="9 10">SOSP1-30</strain>
    </source>
</reference>
<comment type="similarity">
    <text evidence="7">Belongs to the binding-protein-dependent transport system permease family.</text>
</comment>
<evidence type="ECO:0000256" key="7">
    <source>
        <dbReference type="RuleBase" id="RU363032"/>
    </source>
</evidence>
<sequence length="303" mass="34371">MATQQVTTSPRTRRTRSSNYWWALAWIAPALILEITFFLYPLFNTILLSFYNSTSTTFVGLRNYQQVFTNPAFLEVIKNNLLWLVLATILTVGLGLLIAVLVDRVKIESVVKSALFLPMAISFVAAGVIWRFVYKFDPADQPQTGLLNAVVTFFGGQSHAWLQDSTLSNFMLILVYTWMWTGFCMVIISAALKGIPDEILEAAKIDGANRFTLFWRVMVPMIQSTLVVVLTTMIISILKIFDVVYIMTGGNYHTDVVAMEFYNQLFQFNNYGLASALAVLLLITVIPVMYINVRRIREEEALR</sequence>
<evidence type="ECO:0000256" key="5">
    <source>
        <dbReference type="ARBA" id="ARBA00022989"/>
    </source>
</evidence>
<dbReference type="PROSITE" id="PS50928">
    <property type="entry name" value="ABC_TM1"/>
    <property type="match status" value="1"/>
</dbReference>